<dbReference type="KEGG" id="ppar:A8F97_05175"/>
<dbReference type="OrthoDB" id="7067849at2"/>
<evidence type="ECO:0000313" key="1">
    <source>
        <dbReference type="EMBL" id="RKO76709.1"/>
    </source>
</evidence>
<proteinExistence type="predicted"/>
<dbReference type="RefSeq" id="WP_033071636.1">
    <property type="nucleotide sequence ID" value="NZ_CP015749.1"/>
</dbReference>
<protein>
    <submittedName>
        <fullName evidence="1">Uncharacterized protein</fullName>
    </submittedName>
</protein>
<accession>A0A8B3FB50</accession>
<dbReference type="AlphaFoldDB" id="A0A8B3FB50"/>
<organism evidence="1 2">
    <name type="scientific">Pectobacterium parmentieri</name>
    <dbReference type="NCBI Taxonomy" id="1905730"/>
    <lineage>
        <taxon>Bacteria</taxon>
        <taxon>Pseudomonadati</taxon>
        <taxon>Pseudomonadota</taxon>
        <taxon>Gammaproteobacteria</taxon>
        <taxon>Enterobacterales</taxon>
        <taxon>Pectobacteriaceae</taxon>
        <taxon>Pectobacterium</taxon>
    </lineage>
</organism>
<evidence type="ECO:0000313" key="2">
    <source>
        <dbReference type="Proteomes" id="UP000269665"/>
    </source>
</evidence>
<sequence>MKNIIVKLLDFEITMPFKREDIIKIFDTLPEYVIEKSKNKNIPVEQAMKAINSEIQTVLEMLNEDDVEIFFNIANEYNSLTMDESNDHELEIMQPEKDKWGFYIRFQISRPLGIDSNPLVFLDKFIIESDSELSLKEAKTLRLRNLENLIYREIAQVSRRVEQVLILAFAELGIGIAYPDNLASAAFLEKIKRESEKDFISRHTKNHEDYYEVPLINLSDKFGVNLFLEKSTP</sequence>
<dbReference type="Proteomes" id="UP000269665">
    <property type="component" value="Unassembled WGS sequence"/>
</dbReference>
<name>A0A8B3FB50_PECPM</name>
<dbReference type="EMBL" id="PSZG01000001">
    <property type="protein sequence ID" value="RKO76709.1"/>
    <property type="molecule type" value="Genomic_DNA"/>
</dbReference>
<reference evidence="1 2" key="1">
    <citation type="journal article" date="2018" name="BMC Genomics">
        <title>High genomic variability in the plant pathogenic bacterium Pectobacterium parmentieri deciphered from de novo assembled complete genomes.</title>
        <authorList>
            <person name="Zoledowska S."/>
            <person name="Motyka-Pomagruk A."/>
            <person name="Sledz W."/>
            <person name="Mengoni A."/>
            <person name="Lojkowska E."/>
        </authorList>
    </citation>
    <scope>NUCLEOTIDE SEQUENCE [LARGE SCALE GENOMIC DNA]</scope>
    <source>
        <strain evidence="1 2">IFB5626</strain>
    </source>
</reference>
<dbReference type="GeneID" id="45848852"/>
<comment type="caution">
    <text evidence="1">The sequence shown here is derived from an EMBL/GenBank/DDBJ whole genome shotgun (WGS) entry which is preliminary data.</text>
</comment>
<gene>
    <name evidence="1" type="ORF">C5E00_07895</name>
</gene>